<keyword evidence="2" id="KW-1185">Reference proteome</keyword>
<evidence type="ECO:0000313" key="2">
    <source>
        <dbReference type="Proteomes" id="UP000694844"/>
    </source>
</evidence>
<evidence type="ECO:0000256" key="1">
    <source>
        <dbReference type="SAM" id="SignalP"/>
    </source>
</evidence>
<proteinExistence type="predicted"/>
<dbReference type="Proteomes" id="UP000694844">
    <property type="component" value="Chromosome 9"/>
</dbReference>
<feature type="chain" id="PRO_5034874717" evidence="1">
    <location>
        <begin position="22"/>
        <end position="354"/>
    </location>
</feature>
<dbReference type="RefSeq" id="XP_022309223.1">
    <property type="nucleotide sequence ID" value="XM_022453515.1"/>
</dbReference>
<organism evidence="2 3">
    <name type="scientific">Crassostrea virginica</name>
    <name type="common">Eastern oyster</name>
    <dbReference type="NCBI Taxonomy" id="6565"/>
    <lineage>
        <taxon>Eukaryota</taxon>
        <taxon>Metazoa</taxon>
        <taxon>Spiralia</taxon>
        <taxon>Lophotrochozoa</taxon>
        <taxon>Mollusca</taxon>
        <taxon>Bivalvia</taxon>
        <taxon>Autobranchia</taxon>
        <taxon>Pteriomorphia</taxon>
        <taxon>Ostreida</taxon>
        <taxon>Ostreoidea</taxon>
        <taxon>Ostreidae</taxon>
        <taxon>Crassostrea</taxon>
    </lineage>
</organism>
<protein>
    <submittedName>
        <fullName evidence="3">Uncharacterized protein LOC111114973</fullName>
    </submittedName>
</protein>
<reference evidence="3" key="1">
    <citation type="submission" date="2025-08" db="UniProtKB">
        <authorList>
            <consortium name="RefSeq"/>
        </authorList>
    </citation>
    <scope>IDENTIFICATION</scope>
    <source>
        <tissue evidence="3">Whole sample</tissue>
    </source>
</reference>
<evidence type="ECO:0000313" key="3">
    <source>
        <dbReference type="RefSeq" id="XP_022309223.1"/>
    </source>
</evidence>
<gene>
    <name evidence="3" type="primary">LOC111114973</name>
</gene>
<keyword evidence="1" id="KW-0732">Signal</keyword>
<sequence>MYRLQETMLFTFCVYLVAVNAVPLGILPDVPHAAPSPGRQASVVHAADPATLYKWFLQLFTRPSFINWLGRARGINFQPGARPNSGGTSDLFTGGTSDSFSTGKLVEENSPAAEANLDVVRDYRPTAASTSTSHDTLSQEPTVQRDFQADNIIIPQTVKPQSEGKLQIPVLSLKETAGLVEDSSRPSPATIPNDLVVIRDHQTEEVVAHAPTSTVVSNSFVHSRLSGTQPSGVNVQTVNTSPVPVVTSGNLEDLDVQRDQESPNLVQEIPTAAGPNVTSGNDDVSNLTVARDQEDGSPLVPLTTTPDLVVIRDRVSEDDNGHILTTRGTDSPNSVSTKSIGNGILILFPGGANK</sequence>
<dbReference type="AlphaFoldDB" id="A0A8B8C0P7"/>
<dbReference type="KEGG" id="cvn:111114973"/>
<feature type="signal peptide" evidence="1">
    <location>
        <begin position="1"/>
        <end position="21"/>
    </location>
</feature>
<accession>A0A8B8C0P7</accession>
<dbReference type="OrthoDB" id="6141058at2759"/>
<dbReference type="GeneID" id="111114973"/>
<name>A0A8B8C0P7_CRAVI</name>